<comment type="similarity">
    <text evidence="1">Belongs to the glycosyltransferase 2 family.</text>
</comment>
<comment type="caution">
    <text evidence="5">The sequence shown here is derived from an EMBL/GenBank/DDBJ whole genome shotgun (WGS) entry which is preliminary data.</text>
</comment>
<sequence>MPAFSLLLPVYHGDRAAYLRHSFHSSVTDQTLRPAEVVLVEDGPVGPELTVEIARLIESSPVPVVHVQIRENTGLAKALTAGLAACTHDVVARMDADDISLPERFAIQIPLIAAGAELVGSGMWEFSEDAAGTELLGAQRNPPTTPAAIASYARFHDPFNHPTVVYTKSAVARAGGYAPLGLMEDYWLFARMIADGTLAQNSAERLVKYRVSSGAYKRRGGLKLLASELQLQRAFRRSGFTSRSQFVRNVLIRGGYRLIPEAVRRHFYRTIILRTRPR</sequence>
<reference evidence="5 6" key="1">
    <citation type="submission" date="2018-01" db="EMBL/GenBank/DDBJ databases">
        <title>Cryobacterium sp. nov., from glaciers in China.</title>
        <authorList>
            <person name="Liu Q."/>
            <person name="Xin Y.-H."/>
        </authorList>
    </citation>
    <scope>NUCLEOTIDE SEQUENCE [LARGE SCALE GENOMIC DNA]</scope>
    <source>
        <strain evidence="5 6">TMB1-8</strain>
    </source>
</reference>
<dbReference type="InterPro" id="IPR050834">
    <property type="entry name" value="Glycosyltransf_2"/>
</dbReference>
<protein>
    <submittedName>
        <fullName evidence="5">Glycosyl transferase</fullName>
    </submittedName>
</protein>
<accession>A0A2S3ZM94</accession>
<organism evidence="5 6">
    <name type="scientific">Cryobacterium zongtaii</name>
    <dbReference type="NCBI Taxonomy" id="1259217"/>
    <lineage>
        <taxon>Bacteria</taxon>
        <taxon>Bacillati</taxon>
        <taxon>Actinomycetota</taxon>
        <taxon>Actinomycetes</taxon>
        <taxon>Micrococcales</taxon>
        <taxon>Microbacteriaceae</taxon>
        <taxon>Cryobacterium</taxon>
    </lineage>
</organism>
<evidence type="ECO:0000256" key="2">
    <source>
        <dbReference type="ARBA" id="ARBA00022676"/>
    </source>
</evidence>
<dbReference type="PANTHER" id="PTHR43685:SF5">
    <property type="entry name" value="GLYCOSYLTRANSFERASE EPSE-RELATED"/>
    <property type="match status" value="1"/>
</dbReference>
<evidence type="ECO:0000313" key="5">
    <source>
        <dbReference type="EMBL" id="POH69801.1"/>
    </source>
</evidence>
<keyword evidence="3 5" id="KW-0808">Transferase</keyword>
<evidence type="ECO:0000256" key="1">
    <source>
        <dbReference type="ARBA" id="ARBA00006739"/>
    </source>
</evidence>
<evidence type="ECO:0000256" key="3">
    <source>
        <dbReference type="ARBA" id="ARBA00022679"/>
    </source>
</evidence>
<dbReference type="GO" id="GO:0016757">
    <property type="term" value="F:glycosyltransferase activity"/>
    <property type="evidence" value="ECO:0007669"/>
    <property type="project" value="UniProtKB-KW"/>
</dbReference>
<gene>
    <name evidence="5" type="ORF">C3B59_05065</name>
</gene>
<dbReference type="RefSeq" id="WP_103430388.1">
    <property type="nucleotide sequence ID" value="NZ_PPXF01000019.1"/>
</dbReference>
<feature type="domain" description="Glycosyltransferase 2-like" evidence="4">
    <location>
        <begin position="5"/>
        <end position="127"/>
    </location>
</feature>
<dbReference type="PANTHER" id="PTHR43685">
    <property type="entry name" value="GLYCOSYLTRANSFERASE"/>
    <property type="match status" value="1"/>
</dbReference>
<keyword evidence="2" id="KW-0328">Glycosyltransferase</keyword>
<name>A0A2S3ZM94_9MICO</name>
<dbReference type="Gene3D" id="3.90.550.10">
    <property type="entry name" value="Spore Coat Polysaccharide Biosynthesis Protein SpsA, Chain A"/>
    <property type="match status" value="1"/>
</dbReference>
<dbReference type="OrthoDB" id="7665907at2"/>
<dbReference type="Proteomes" id="UP000237104">
    <property type="component" value="Unassembled WGS sequence"/>
</dbReference>
<dbReference type="InterPro" id="IPR029044">
    <property type="entry name" value="Nucleotide-diphossugar_trans"/>
</dbReference>
<evidence type="ECO:0000259" key="4">
    <source>
        <dbReference type="Pfam" id="PF00535"/>
    </source>
</evidence>
<dbReference type="AlphaFoldDB" id="A0A2S3ZM94"/>
<dbReference type="SUPFAM" id="SSF53448">
    <property type="entry name" value="Nucleotide-diphospho-sugar transferases"/>
    <property type="match status" value="1"/>
</dbReference>
<dbReference type="Pfam" id="PF00535">
    <property type="entry name" value="Glycos_transf_2"/>
    <property type="match status" value="1"/>
</dbReference>
<evidence type="ECO:0000313" key="6">
    <source>
        <dbReference type="Proteomes" id="UP000237104"/>
    </source>
</evidence>
<proteinExistence type="inferred from homology"/>
<dbReference type="EMBL" id="PPXF01000019">
    <property type="protein sequence ID" value="POH69801.1"/>
    <property type="molecule type" value="Genomic_DNA"/>
</dbReference>
<dbReference type="InterPro" id="IPR001173">
    <property type="entry name" value="Glyco_trans_2-like"/>
</dbReference>